<gene>
    <name evidence="3" type="ORF">KI810_07785</name>
</gene>
<name>A0ABS5SE75_9BACT</name>
<evidence type="ECO:0000313" key="3">
    <source>
        <dbReference type="EMBL" id="MBT0652952.1"/>
    </source>
</evidence>
<evidence type="ECO:0000256" key="2">
    <source>
        <dbReference type="SAM" id="Phobius"/>
    </source>
</evidence>
<dbReference type="RefSeq" id="WP_214174941.1">
    <property type="nucleotide sequence ID" value="NZ_JAHCVK010000002.1"/>
</dbReference>
<feature type="compositionally biased region" description="Basic and acidic residues" evidence="1">
    <location>
        <begin position="320"/>
        <end position="440"/>
    </location>
</feature>
<feature type="region of interest" description="Disordered" evidence="1">
    <location>
        <begin position="63"/>
        <end position="123"/>
    </location>
</feature>
<evidence type="ECO:0000313" key="4">
    <source>
        <dbReference type="Proteomes" id="UP000756860"/>
    </source>
</evidence>
<keyword evidence="2" id="KW-0472">Membrane</keyword>
<proteinExistence type="predicted"/>
<reference evidence="3 4" key="1">
    <citation type="submission" date="2021-05" db="EMBL/GenBank/DDBJ databases">
        <title>The draft genome of Geobacter luticola JCM 17780.</title>
        <authorList>
            <person name="Xu Z."/>
            <person name="Masuda Y."/>
            <person name="Itoh H."/>
            <person name="Senoo K."/>
        </authorList>
    </citation>
    <scope>NUCLEOTIDE SEQUENCE [LARGE SCALE GENOMIC DNA]</scope>
    <source>
        <strain evidence="3 4">JCM 17780</strain>
    </source>
</reference>
<feature type="compositionally biased region" description="Pro residues" evidence="1">
    <location>
        <begin position="138"/>
        <end position="151"/>
    </location>
</feature>
<evidence type="ECO:0008006" key="5">
    <source>
        <dbReference type="Google" id="ProtNLM"/>
    </source>
</evidence>
<feature type="compositionally biased region" description="Basic and acidic residues" evidence="1">
    <location>
        <begin position="84"/>
        <end position="101"/>
    </location>
</feature>
<feature type="compositionally biased region" description="Basic and acidic residues" evidence="1">
    <location>
        <begin position="154"/>
        <end position="201"/>
    </location>
</feature>
<sequence length="663" mass="75148">MKRQKPPQHHRESIDLGCAIFSSLLFHIVLFLVLASTSIFYPAVGSAMRFDFIWLDPSLTPATKPEPLTTEDNVTSPSLAVTREAQKDATEKPLAEQKSEDISTEPLPAAPEPPDAPVREDDPEQQLELVRIKEAIKPPVPAPVKPLPASKPAPDLKAERERRLAEEERLKAARAEAERLRVSVERSRREHLARERAEQLRKESEQLAALKAEQELKASEEARIKADQAEAERVRELAEQARQERLSRERAEQQRKANEREAALKIEQERIAAEEAQLQAAQAEADRLRQAAERARQERMSREKAEQKRRAAEQAARLKVAQEQREAKEAQLKAKREEAERQHQAAERARQERQARQRAEELRNKAEQAAKLKADREREAAEDARQKIAQEEAERLRRVAERSRQERLAREQAEKQRKAAEMAAEQERRSVEEARRNAENERLAQKKALLEKAAAMHKVAATETAPQKTSANPSLEKNQEVPVARVVKASSEQKPATPKPEKKGIIIPAVHGDLKLVVICKSSLKIATTFRAYPKSRRNRPQTLNEVRQEKNITPLMVTQSDDTREAIIERSQEGIYTFIAEPADETTPKSNFVLKIFESTSKTRTRPIGDKTVVGKTVITKVLMPEGILWEDESAFTGSIEDSSSITKFNAETGLIWKEFSN</sequence>
<feature type="region of interest" description="Disordered" evidence="1">
    <location>
        <begin position="215"/>
        <end position="261"/>
    </location>
</feature>
<feature type="compositionally biased region" description="Basic and acidic residues" evidence="1">
    <location>
        <begin position="284"/>
        <end position="312"/>
    </location>
</feature>
<keyword evidence="2" id="KW-0812">Transmembrane</keyword>
<feature type="region of interest" description="Disordered" evidence="1">
    <location>
        <begin position="277"/>
        <end position="440"/>
    </location>
</feature>
<protein>
    <recommendedName>
        <fullName evidence="5">TolA protein</fullName>
    </recommendedName>
</protein>
<feature type="region of interest" description="Disordered" evidence="1">
    <location>
        <begin position="137"/>
        <end position="201"/>
    </location>
</feature>
<feature type="compositionally biased region" description="Polar residues" evidence="1">
    <location>
        <begin position="464"/>
        <end position="476"/>
    </location>
</feature>
<feature type="region of interest" description="Disordered" evidence="1">
    <location>
        <begin position="462"/>
        <end position="481"/>
    </location>
</feature>
<evidence type="ECO:0000256" key="1">
    <source>
        <dbReference type="SAM" id="MobiDB-lite"/>
    </source>
</evidence>
<keyword evidence="4" id="KW-1185">Reference proteome</keyword>
<organism evidence="3 4">
    <name type="scientific">Geomobilimonas luticola</name>
    <dbReference type="NCBI Taxonomy" id="1114878"/>
    <lineage>
        <taxon>Bacteria</taxon>
        <taxon>Pseudomonadati</taxon>
        <taxon>Thermodesulfobacteriota</taxon>
        <taxon>Desulfuromonadia</taxon>
        <taxon>Geobacterales</taxon>
        <taxon>Geobacteraceae</taxon>
        <taxon>Geomobilimonas</taxon>
    </lineage>
</organism>
<feature type="transmembrane region" description="Helical" evidence="2">
    <location>
        <begin position="20"/>
        <end position="41"/>
    </location>
</feature>
<feature type="compositionally biased region" description="Polar residues" evidence="1">
    <location>
        <begin position="70"/>
        <end position="79"/>
    </location>
</feature>
<keyword evidence="2" id="KW-1133">Transmembrane helix</keyword>
<comment type="caution">
    <text evidence="3">The sequence shown here is derived from an EMBL/GenBank/DDBJ whole genome shotgun (WGS) entry which is preliminary data.</text>
</comment>
<accession>A0ABS5SE75</accession>
<dbReference type="EMBL" id="JAHCVK010000002">
    <property type="protein sequence ID" value="MBT0652952.1"/>
    <property type="molecule type" value="Genomic_DNA"/>
</dbReference>
<dbReference type="Proteomes" id="UP000756860">
    <property type="component" value="Unassembled WGS sequence"/>
</dbReference>